<dbReference type="Pfam" id="PF03091">
    <property type="entry name" value="CutA1"/>
    <property type="match status" value="1"/>
</dbReference>
<organism evidence="2 3">
    <name type="scientific">Saccharopolyspora gregorii</name>
    <dbReference type="NCBI Taxonomy" id="33914"/>
    <lineage>
        <taxon>Bacteria</taxon>
        <taxon>Bacillati</taxon>
        <taxon>Actinomycetota</taxon>
        <taxon>Actinomycetes</taxon>
        <taxon>Pseudonocardiales</taxon>
        <taxon>Pseudonocardiaceae</taxon>
        <taxon>Saccharopolyspora</taxon>
    </lineage>
</organism>
<dbReference type="PANTHER" id="PTHR23419:SF8">
    <property type="entry name" value="FI09726P"/>
    <property type="match status" value="1"/>
</dbReference>
<evidence type="ECO:0000256" key="1">
    <source>
        <dbReference type="ARBA" id="ARBA00010169"/>
    </source>
</evidence>
<evidence type="ECO:0000313" key="3">
    <source>
        <dbReference type="Proteomes" id="UP001500483"/>
    </source>
</evidence>
<gene>
    <name evidence="2" type="ORF">GCM10020366_47760</name>
</gene>
<dbReference type="InterPro" id="IPR004323">
    <property type="entry name" value="Ion_tolerance_CutA"/>
</dbReference>
<dbReference type="Gene3D" id="3.30.70.120">
    <property type="match status" value="1"/>
</dbReference>
<comment type="caution">
    <text evidence="2">The sequence shown here is derived from an EMBL/GenBank/DDBJ whole genome shotgun (WGS) entry which is preliminary data.</text>
</comment>
<dbReference type="SUPFAM" id="SSF54913">
    <property type="entry name" value="GlnB-like"/>
    <property type="match status" value="1"/>
</dbReference>
<dbReference type="InterPro" id="IPR015867">
    <property type="entry name" value="N-reg_PII/ATP_PRibTrfase_C"/>
</dbReference>
<name>A0ABP6RWD1_9PSEU</name>
<dbReference type="InterPro" id="IPR011322">
    <property type="entry name" value="N-reg_PII-like_a/b"/>
</dbReference>
<proteinExistence type="inferred from homology"/>
<dbReference type="Proteomes" id="UP001500483">
    <property type="component" value="Unassembled WGS sequence"/>
</dbReference>
<dbReference type="EMBL" id="BAAAYK010000038">
    <property type="protein sequence ID" value="GAA3361914.1"/>
    <property type="molecule type" value="Genomic_DNA"/>
</dbReference>
<sequence length="115" mass="12761">MSAVLDTLRGMADYAQVVTTTDSEEAAATLARSIVDARGGACVQVVPIRSFYKWDGAVQDDPEWQLQVKTSSARVEFLIEHIKKHHTYDVPEIIVTPIVSGHDAYLSWLDEETQA</sequence>
<accession>A0ABP6RWD1</accession>
<dbReference type="PANTHER" id="PTHR23419">
    <property type="entry name" value="DIVALENT CATION TOLERANCE CUTA-RELATED"/>
    <property type="match status" value="1"/>
</dbReference>
<comment type="similarity">
    <text evidence="1">Belongs to the CutA family.</text>
</comment>
<evidence type="ECO:0000313" key="2">
    <source>
        <dbReference type="EMBL" id="GAA3361914.1"/>
    </source>
</evidence>
<keyword evidence="3" id="KW-1185">Reference proteome</keyword>
<reference evidence="3" key="1">
    <citation type="journal article" date="2019" name="Int. J. Syst. Evol. Microbiol.">
        <title>The Global Catalogue of Microorganisms (GCM) 10K type strain sequencing project: providing services to taxonomists for standard genome sequencing and annotation.</title>
        <authorList>
            <consortium name="The Broad Institute Genomics Platform"/>
            <consortium name="The Broad Institute Genome Sequencing Center for Infectious Disease"/>
            <person name="Wu L."/>
            <person name="Ma J."/>
        </authorList>
    </citation>
    <scope>NUCLEOTIDE SEQUENCE [LARGE SCALE GENOMIC DNA]</scope>
    <source>
        <strain evidence="3">JCM 9687</strain>
    </source>
</reference>
<protein>
    <submittedName>
        <fullName evidence="2">Divalent-cation tolerance protein CutA</fullName>
    </submittedName>
</protein>